<dbReference type="Gene3D" id="1.20.120.330">
    <property type="entry name" value="Nucleotidyltransferases domain 2"/>
    <property type="match status" value="1"/>
</dbReference>
<protein>
    <recommendedName>
        <fullName evidence="1">HEPN domain-containing protein</fullName>
    </recommendedName>
</protein>
<reference evidence="2 3" key="1">
    <citation type="journal article" date="2016" name="Environ. Microbiol.">
        <title>Genomic resolution of a cold subsurface aquifer community provides metabolic insights for novel microbes adapted to high CO concentrations.</title>
        <authorList>
            <person name="Probst A.J."/>
            <person name="Castelle C.J."/>
            <person name="Singh A."/>
            <person name="Brown C.T."/>
            <person name="Anantharaman K."/>
            <person name="Sharon I."/>
            <person name="Hug L.A."/>
            <person name="Burstein D."/>
            <person name="Emerson J.B."/>
            <person name="Thomas B.C."/>
            <person name="Banfield J.F."/>
        </authorList>
    </citation>
    <scope>NUCLEOTIDE SEQUENCE [LARGE SCALE GENOMIC DNA]</scope>
    <source>
        <strain evidence="2">CG2_30_33_16</strain>
    </source>
</reference>
<dbReference type="Pfam" id="PF05168">
    <property type="entry name" value="HEPN"/>
    <property type="match status" value="1"/>
</dbReference>
<name>A0A1J5HU46_9BACT</name>
<accession>A0A1J5HU46</accession>
<evidence type="ECO:0000313" key="2">
    <source>
        <dbReference type="EMBL" id="OIP83566.1"/>
    </source>
</evidence>
<dbReference type="PROSITE" id="PS50910">
    <property type="entry name" value="HEPN"/>
    <property type="match status" value="1"/>
</dbReference>
<dbReference type="InterPro" id="IPR007842">
    <property type="entry name" value="HEPN_dom"/>
</dbReference>
<sequence>MKKEAKLWINLAKEDFVDMNYMWKVKRYRGAVLFAQQAVEKIIKGYIVENKQKAPRRIHAIEELTKDAALNLEEIKIKDVKELSKAYTRMRYTDLSVQYYPTRASVEPLLEMAQKIYLWVEKKLIKK</sequence>
<feature type="domain" description="HEPN" evidence="1">
    <location>
        <begin position="9"/>
        <end position="116"/>
    </location>
</feature>
<evidence type="ECO:0000259" key="1">
    <source>
        <dbReference type="PROSITE" id="PS50910"/>
    </source>
</evidence>
<evidence type="ECO:0000313" key="3">
    <source>
        <dbReference type="Proteomes" id="UP000183758"/>
    </source>
</evidence>
<dbReference type="SMART" id="SM00748">
    <property type="entry name" value="HEPN"/>
    <property type="match status" value="1"/>
</dbReference>
<organism evidence="2 3">
    <name type="scientific">Candidatus Roizmanbacteria bacterium CG2_30_33_16</name>
    <dbReference type="NCBI Taxonomy" id="1805340"/>
    <lineage>
        <taxon>Bacteria</taxon>
        <taxon>Candidatus Roizmaniibacteriota</taxon>
    </lineage>
</organism>
<proteinExistence type="predicted"/>
<dbReference type="EMBL" id="MNZM01000081">
    <property type="protein sequence ID" value="OIP83566.1"/>
    <property type="molecule type" value="Genomic_DNA"/>
</dbReference>
<comment type="caution">
    <text evidence="2">The sequence shown here is derived from an EMBL/GenBank/DDBJ whole genome shotgun (WGS) entry which is preliminary data.</text>
</comment>
<gene>
    <name evidence="2" type="ORF">AUK04_03320</name>
</gene>
<dbReference type="SUPFAM" id="SSF81593">
    <property type="entry name" value="Nucleotidyltransferase substrate binding subunit/domain"/>
    <property type="match status" value="1"/>
</dbReference>
<dbReference type="AlphaFoldDB" id="A0A1J5HU46"/>
<dbReference type="Proteomes" id="UP000183758">
    <property type="component" value="Unassembled WGS sequence"/>
</dbReference>